<accession>A0ABX1PL72</accession>
<reference evidence="2" key="1">
    <citation type="submission" date="2019-12" db="EMBL/GenBank/DDBJ databases">
        <title>Comparative genomics gives insights into the taxonomy of the Azoarcus-Aromatoleum group and reveals separate origins of nif in the plant-associated Azoarcus and non-plant-associated Aromatoleum sub-groups.</title>
        <authorList>
            <person name="Lafos M."/>
            <person name="Maluk M."/>
            <person name="Batista M."/>
            <person name="Junghare M."/>
            <person name="Carmona M."/>
            <person name="Faoro H."/>
            <person name="Cruz L.M."/>
            <person name="Battistoni F."/>
            <person name="De Souza E."/>
            <person name="Pedrosa F."/>
            <person name="Chen W.-M."/>
            <person name="Poole P.S."/>
            <person name="Dixon R.A."/>
            <person name="James E.K."/>
        </authorList>
    </citation>
    <scope>NUCLEOTIDE SEQUENCE</scope>
    <source>
        <strain evidence="2">LuFRes1</strain>
    </source>
</reference>
<organism evidence="2 3">
    <name type="scientific">Aromatoleum anaerobium</name>
    <dbReference type="NCBI Taxonomy" id="182180"/>
    <lineage>
        <taxon>Bacteria</taxon>
        <taxon>Pseudomonadati</taxon>
        <taxon>Pseudomonadota</taxon>
        <taxon>Betaproteobacteria</taxon>
        <taxon>Rhodocyclales</taxon>
        <taxon>Rhodocyclaceae</taxon>
        <taxon>Aromatoleum</taxon>
    </lineage>
</organism>
<protein>
    <recommendedName>
        <fullName evidence="4">Transmembrane protein</fullName>
    </recommendedName>
</protein>
<dbReference type="Proteomes" id="UP000615989">
    <property type="component" value="Unassembled WGS sequence"/>
</dbReference>
<evidence type="ECO:0008006" key="4">
    <source>
        <dbReference type="Google" id="ProtNLM"/>
    </source>
</evidence>
<dbReference type="EMBL" id="WTVG01000017">
    <property type="protein sequence ID" value="NMG24633.1"/>
    <property type="molecule type" value="Genomic_DNA"/>
</dbReference>
<keyword evidence="1" id="KW-0732">Signal</keyword>
<dbReference type="RefSeq" id="WP_169118034.1">
    <property type="nucleotide sequence ID" value="NZ_WTVG02000038.1"/>
</dbReference>
<proteinExistence type="predicted"/>
<name>A0ABX1PL72_9RHOO</name>
<evidence type="ECO:0000313" key="2">
    <source>
        <dbReference type="EMBL" id="NMG24633.1"/>
    </source>
</evidence>
<comment type="caution">
    <text evidence="2">The sequence shown here is derived from an EMBL/GenBank/DDBJ whole genome shotgun (WGS) entry which is preliminary data.</text>
</comment>
<gene>
    <name evidence="2" type="ORF">GO606_07805</name>
</gene>
<feature type="chain" id="PRO_5047111566" description="Transmembrane protein" evidence="1">
    <location>
        <begin position="27"/>
        <end position="129"/>
    </location>
</feature>
<sequence length="129" mass="15575">MKSHTLKLLAALVAGGAMLTALPAHADRGDREWRGHDREWRDHDRDWRRHDREWRDDDRGHRHGHYKKHWKHDHERVVIRERIVERRPVVREYRYYERPSYYVPPAPVYSRDPAIVIGVSVPPIVIPIR</sequence>
<keyword evidence="3" id="KW-1185">Reference proteome</keyword>
<evidence type="ECO:0000256" key="1">
    <source>
        <dbReference type="SAM" id="SignalP"/>
    </source>
</evidence>
<evidence type="ECO:0000313" key="3">
    <source>
        <dbReference type="Proteomes" id="UP000615989"/>
    </source>
</evidence>
<feature type="signal peptide" evidence="1">
    <location>
        <begin position="1"/>
        <end position="26"/>
    </location>
</feature>